<evidence type="ECO:0000313" key="2">
    <source>
        <dbReference type="EMBL" id="KAJ3844063.1"/>
    </source>
</evidence>
<protein>
    <submittedName>
        <fullName evidence="2">Uncharacterized protein</fullName>
    </submittedName>
</protein>
<keyword evidence="3" id="KW-1185">Reference proteome</keyword>
<dbReference type="EMBL" id="MU805961">
    <property type="protein sequence ID" value="KAJ3844063.1"/>
    <property type="molecule type" value="Genomic_DNA"/>
</dbReference>
<organism evidence="2 3">
    <name type="scientific">Lentinula raphanica</name>
    <dbReference type="NCBI Taxonomy" id="153919"/>
    <lineage>
        <taxon>Eukaryota</taxon>
        <taxon>Fungi</taxon>
        <taxon>Dikarya</taxon>
        <taxon>Basidiomycota</taxon>
        <taxon>Agaricomycotina</taxon>
        <taxon>Agaricomycetes</taxon>
        <taxon>Agaricomycetidae</taxon>
        <taxon>Agaricales</taxon>
        <taxon>Marasmiineae</taxon>
        <taxon>Omphalotaceae</taxon>
        <taxon>Lentinula</taxon>
    </lineage>
</organism>
<gene>
    <name evidence="2" type="ORF">F5878DRAFT_656189</name>
</gene>
<feature type="signal peptide" evidence="1">
    <location>
        <begin position="1"/>
        <end position="29"/>
    </location>
</feature>
<accession>A0AA38PK04</accession>
<proteinExistence type="predicted"/>
<keyword evidence="1" id="KW-0732">Signal</keyword>
<comment type="caution">
    <text evidence="2">The sequence shown here is derived from an EMBL/GenBank/DDBJ whole genome shotgun (WGS) entry which is preliminary data.</text>
</comment>
<feature type="chain" id="PRO_5041222351" evidence="1">
    <location>
        <begin position="30"/>
        <end position="403"/>
    </location>
</feature>
<evidence type="ECO:0000256" key="1">
    <source>
        <dbReference type="SAM" id="SignalP"/>
    </source>
</evidence>
<dbReference type="AlphaFoldDB" id="A0AA38PK04"/>
<dbReference type="Proteomes" id="UP001163846">
    <property type="component" value="Unassembled WGS sequence"/>
</dbReference>
<name>A0AA38PK04_9AGAR</name>
<sequence length="403" mass="44784">MLSPLKRQLAVAFASLFIFGSISVTLSAAIPPSENGLIRPRRPKKIATVSFPTTLPLHADSNVYPVFLQDDDKVALQEIVVEMIAKDVRNIVELPKGKLDLKAKDLKVTGSLCLFRNPDPKAISYVVPYTIATANKDFEGMMLHISYATDRSSRPNAILEGRIDGMEHSQPIPEPEAEKMLRIASRSLKFAEVTFETSVMEVNGYRKSNMPKRAKLYTLWDIVMRDLANDIQSVLGLTVNLPSSSLLSKSSPVVLTKPALGRGRYFIPYQLQYPDDLDSKNYVGGHFEVWKSTQGSNIAFLRRKGMDDVRLSQGSADLLLQFLQLCLDQRLGSSYTSTIRATFEFVETAEKNNFPLEFDPSTREIAKALNDLVFTRGCIRINVMIVVDSAPVDSCATAPVDSN</sequence>
<reference evidence="2" key="1">
    <citation type="submission" date="2022-08" db="EMBL/GenBank/DDBJ databases">
        <authorList>
            <consortium name="DOE Joint Genome Institute"/>
            <person name="Min B."/>
            <person name="Riley R."/>
            <person name="Sierra-Patev S."/>
            <person name="Naranjo-Ortiz M."/>
            <person name="Looney B."/>
            <person name="Konkel Z."/>
            <person name="Slot J.C."/>
            <person name="Sakamoto Y."/>
            <person name="Steenwyk J.L."/>
            <person name="Rokas A."/>
            <person name="Carro J."/>
            <person name="Camarero S."/>
            <person name="Ferreira P."/>
            <person name="Molpeceres G."/>
            <person name="Ruiz-Duenas F.J."/>
            <person name="Serrano A."/>
            <person name="Henrissat B."/>
            <person name="Drula E."/>
            <person name="Hughes K.W."/>
            <person name="Mata J.L."/>
            <person name="Ishikawa N.K."/>
            <person name="Vargas-Isla R."/>
            <person name="Ushijima S."/>
            <person name="Smith C.A."/>
            <person name="Ahrendt S."/>
            <person name="Andreopoulos W."/>
            <person name="He G."/>
            <person name="Labutti K."/>
            <person name="Lipzen A."/>
            <person name="Ng V."/>
            <person name="Sandor L."/>
            <person name="Barry K."/>
            <person name="Martinez A.T."/>
            <person name="Xiao Y."/>
            <person name="Gibbons J.G."/>
            <person name="Terashima K."/>
            <person name="Hibbett D.S."/>
            <person name="Grigoriev I.V."/>
        </authorList>
    </citation>
    <scope>NUCLEOTIDE SEQUENCE</scope>
    <source>
        <strain evidence="2">TFB9207</strain>
    </source>
</reference>
<evidence type="ECO:0000313" key="3">
    <source>
        <dbReference type="Proteomes" id="UP001163846"/>
    </source>
</evidence>